<evidence type="ECO:0000313" key="2">
    <source>
        <dbReference type="EMBL" id="OGE37218.1"/>
    </source>
</evidence>
<accession>A0A1F5K8T1</accession>
<dbReference type="PANTHER" id="PTHR43630">
    <property type="entry name" value="POLY-BETA-1,6-N-ACETYL-D-GLUCOSAMINE SYNTHASE"/>
    <property type="match status" value="1"/>
</dbReference>
<gene>
    <name evidence="2" type="ORF">A3F00_02325</name>
</gene>
<dbReference type="InterPro" id="IPR029044">
    <property type="entry name" value="Nucleotide-diphossugar_trans"/>
</dbReference>
<dbReference type="EMBL" id="MFDE01000048">
    <property type="protein sequence ID" value="OGE37218.1"/>
    <property type="molecule type" value="Genomic_DNA"/>
</dbReference>
<dbReference type="AlphaFoldDB" id="A0A1F5K8T1"/>
<dbReference type="Pfam" id="PF00535">
    <property type="entry name" value="Glycos_transf_2"/>
    <property type="match status" value="1"/>
</dbReference>
<evidence type="ECO:0000259" key="1">
    <source>
        <dbReference type="Pfam" id="PF00535"/>
    </source>
</evidence>
<dbReference type="Gene3D" id="3.90.550.10">
    <property type="entry name" value="Spore Coat Polysaccharide Biosynthesis Protein SpsA, Chain A"/>
    <property type="match status" value="1"/>
</dbReference>
<protein>
    <recommendedName>
        <fullName evidence="1">Glycosyltransferase 2-like domain-containing protein</fullName>
    </recommendedName>
</protein>
<sequence>MVRPKLSVVLAVYNEEDNLKDCLESVKDIADEIIIVDGGSKDKTVEIARSFGAKIINTDNPPIFHINKNKAIGAAAKEWILQLDADERVTRDLASEIKKEINKDSLINGFWIPRSNFFLGRFLKKGGQYPDYTLRLYRNGKGKLPAKDVHEQAVVEGKVDYLKNPLLHFRDNSLKKYLSGLNRYTSIMALQMGNDKLPKDPRTFLIYFLLKPILWFLKTYLRHKGFMDSWQGFIFSFFSSVRFPIAYLKYIR</sequence>
<reference evidence="2 3" key="1">
    <citation type="journal article" date="2016" name="Nat. Commun.">
        <title>Thousands of microbial genomes shed light on interconnected biogeochemical processes in an aquifer system.</title>
        <authorList>
            <person name="Anantharaman K."/>
            <person name="Brown C.T."/>
            <person name="Hug L.A."/>
            <person name="Sharon I."/>
            <person name="Castelle C.J."/>
            <person name="Probst A.J."/>
            <person name="Thomas B.C."/>
            <person name="Singh A."/>
            <person name="Wilkins M.J."/>
            <person name="Karaoz U."/>
            <person name="Brodie E.L."/>
            <person name="Williams K.H."/>
            <person name="Hubbard S.S."/>
            <person name="Banfield J.F."/>
        </authorList>
    </citation>
    <scope>NUCLEOTIDE SEQUENCE [LARGE SCALE GENOMIC DNA]</scope>
</reference>
<feature type="domain" description="Glycosyltransferase 2-like" evidence="1">
    <location>
        <begin position="7"/>
        <end position="121"/>
    </location>
</feature>
<dbReference type="Proteomes" id="UP000176527">
    <property type="component" value="Unassembled WGS sequence"/>
</dbReference>
<dbReference type="InterPro" id="IPR001173">
    <property type="entry name" value="Glyco_trans_2-like"/>
</dbReference>
<comment type="caution">
    <text evidence="2">The sequence shown here is derived from an EMBL/GenBank/DDBJ whole genome shotgun (WGS) entry which is preliminary data.</text>
</comment>
<name>A0A1F5K8T1_9BACT</name>
<proteinExistence type="predicted"/>
<dbReference type="PANTHER" id="PTHR43630:SF2">
    <property type="entry name" value="GLYCOSYLTRANSFERASE"/>
    <property type="match status" value="1"/>
</dbReference>
<dbReference type="CDD" id="cd02511">
    <property type="entry name" value="Beta4Glucosyltransferase"/>
    <property type="match status" value="1"/>
</dbReference>
<evidence type="ECO:0000313" key="3">
    <source>
        <dbReference type="Proteomes" id="UP000176527"/>
    </source>
</evidence>
<dbReference type="SUPFAM" id="SSF53448">
    <property type="entry name" value="Nucleotide-diphospho-sugar transferases"/>
    <property type="match status" value="1"/>
</dbReference>
<organism evidence="2 3">
    <name type="scientific">Candidatus Daviesbacteria bacterium RIFCSPHIGHO2_12_FULL_37_11</name>
    <dbReference type="NCBI Taxonomy" id="1797777"/>
    <lineage>
        <taxon>Bacteria</taxon>
        <taxon>Candidatus Daviesiibacteriota</taxon>
    </lineage>
</organism>